<accession>A0A2T2P8F3</accession>
<protein>
    <submittedName>
        <fullName evidence="3">Uncharacterized protein</fullName>
    </submittedName>
</protein>
<keyword evidence="2" id="KW-0732">Signal</keyword>
<reference evidence="3 4" key="1">
    <citation type="journal article" date="2018" name="Front. Microbiol.">
        <title>Genome-Wide Analysis of Corynespora cassiicola Leaf Fall Disease Putative Effectors.</title>
        <authorList>
            <person name="Lopez D."/>
            <person name="Ribeiro S."/>
            <person name="Label P."/>
            <person name="Fumanal B."/>
            <person name="Venisse J.S."/>
            <person name="Kohler A."/>
            <person name="de Oliveira R.R."/>
            <person name="Labutti K."/>
            <person name="Lipzen A."/>
            <person name="Lail K."/>
            <person name="Bauer D."/>
            <person name="Ohm R.A."/>
            <person name="Barry K.W."/>
            <person name="Spatafora J."/>
            <person name="Grigoriev I.V."/>
            <person name="Martin F.M."/>
            <person name="Pujade-Renaud V."/>
        </authorList>
    </citation>
    <scope>NUCLEOTIDE SEQUENCE [LARGE SCALE GENOMIC DNA]</scope>
    <source>
        <strain evidence="3 4">Philippines</strain>
    </source>
</reference>
<evidence type="ECO:0000313" key="3">
    <source>
        <dbReference type="EMBL" id="PSN73927.1"/>
    </source>
</evidence>
<dbReference type="EMBL" id="KZ678128">
    <property type="protein sequence ID" value="PSN73927.1"/>
    <property type="molecule type" value="Genomic_DNA"/>
</dbReference>
<feature type="region of interest" description="Disordered" evidence="1">
    <location>
        <begin position="66"/>
        <end position="89"/>
    </location>
</feature>
<keyword evidence="4" id="KW-1185">Reference proteome</keyword>
<dbReference type="Proteomes" id="UP000240883">
    <property type="component" value="Unassembled WGS sequence"/>
</dbReference>
<organism evidence="3 4">
    <name type="scientific">Corynespora cassiicola Philippines</name>
    <dbReference type="NCBI Taxonomy" id="1448308"/>
    <lineage>
        <taxon>Eukaryota</taxon>
        <taxon>Fungi</taxon>
        <taxon>Dikarya</taxon>
        <taxon>Ascomycota</taxon>
        <taxon>Pezizomycotina</taxon>
        <taxon>Dothideomycetes</taxon>
        <taxon>Pleosporomycetidae</taxon>
        <taxon>Pleosporales</taxon>
        <taxon>Corynesporascaceae</taxon>
        <taxon>Corynespora</taxon>
    </lineage>
</organism>
<evidence type="ECO:0000256" key="2">
    <source>
        <dbReference type="SAM" id="SignalP"/>
    </source>
</evidence>
<name>A0A2T2P8F3_CORCC</name>
<evidence type="ECO:0000313" key="4">
    <source>
        <dbReference type="Proteomes" id="UP000240883"/>
    </source>
</evidence>
<evidence type="ECO:0000256" key="1">
    <source>
        <dbReference type="SAM" id="MobiDB-lite"/>
    </source>
</evidence>
<dbReference type="AlphaFoldDB" id="A0A2T2P8F3"/>
<feature type="chain" id="PRO_5015598573" evidence="2">
    <location>
        <begin position="33"/>
        <end position="89"/>
    </location>
</feature>
<feature type="signal peptide" evidence="2">
    <location>
        <begin position="1"/>
        <end position="32"/>
    </location>
</feature>
<sequence length="89" mass="9649">MVSGNHGLLFLLPISPCLRLALYPTFLSPGQAHLQLTPSPTPPSPQMQSLRMLTFDTLAVSPAHPDDYLRKKNRDQRGCAVSQGGHGIS</sequence>
<proteinExistence type="predicted"/>
<gene>
    <name evidence="3" type="ORF">BS50DRAFT_566848</name>
</gene>